<accession>A0A6G8AQA1</accession>
<sequence length="199" mass="23580">MTINSNSIHVSEEQIQILEFILEKNDSLFQILKDIEKFNLPNYYVGGGAITQTVWNYILDKPLNHGISDVDIVYYDSDLSEEKEIKYRESIQKHFETNEFQSDVTNEARVHLWYNEAFGKEIKAYDTVEEAIKSWPTTATSIGVRLINNQLIVYAPYGLEDLFELIVRPNKIMIDKKVYEEKINKWKQKWQELDYLEWE</sequence>
<dbReference type="GO" id="GO:0016740">
    <property type="term" value="F:transferase activity"/>
    <property type="evidence" value="ECO:0007669"/>
    <property type="project" value="UniProtKB-KW"/>
</dbReference>
<dbReference type="PANTHER" id="PTHR39166:SF1">
    <property type="entry name" value="BLL1166 PROTEIN"/>
    <property type="match status" value="1"/>
</dbReference>
<dbReference type="EMBL" id="CP049887">
    <property type="protein sequence ID" value="QIL47103.1"/>
    <property type="molecule type" value="Genomic_DNA"/>
</dbReference>
<reference evidence="1 2" key="1">
    <citation type="submission" date="2020-03" db="EMBL/GenBank/DDBJ databases">
        <title>Vagococcus sp. nov., isolated from beetles.</title>
        <authorList>
            <person name="Hyun D.-W."/>
            <person name="Bae J.-W."/>
        </authorList>
    </citation>
    <scope>NUCLEOTIDE SEQUENCE [LARGE SCALE GENOMIC DNA]</scope>
    <source>
        <strain evidence="1 2">HDW17B</strain>
    </source>
</reference>
<dbReference type="PANTHER" id="PTHR39166">
    <property type="entry name" value="BLL1166 PROTEIN"/>
    <property type="match status" value="1"/>
</dbReference>
<dbReference type="Pfam" id="PF06042">
    <property type="entry name" value="NTP_transf_6"/>
    <property type="match status" value="1"/>
</dbReference>
<evidence type="ECO:0000313" key="1">
    <source>
        <dbReference type="EMBL" id="QIL47103.1"/>
    </source>
</evidence>
<proteinExistence type="predicted"/>
<dbReference type="Proteomes" id="UP000501747">
    <property type="component" value="Chromosome"/>
</dbReference>
<dbReference type="AlphaFoldDB" id="A0A6G8AQA1"/>
<evidence type="ECO:0000313" key="2">
    <source>
        <dbReference type="Proteomes" id="UP000501747"/>
    </source>
</evidence>
<name>A0A6G8AQA1_9ENTE</name>
<organism evidence="1 2">
    <name type="scientific">Vagococcus hydrophili</name>
    <dbReference type="NCBI Taxonomy" id="2714947"/>
    <lineage>
        <taxon>Bacteria</taxon>
        <taxon>Bacillati</taxon>
        <taxon>Bacillota</taxon>
        <taxon>Bacilli</taxon>
        <taxon>Lactobacillales</taxon>
        <taxon>Enterococcaceae</taxon>
        <taxon>Vagococcus</taxon>
    </lineage>
</organism>
<dbReference type="RefSeq" id="WP_166033215.1">
    <property type="nucleotide sequence ID" value="NZ_CP049887.1"/>
</dbReference>
<keyword evidence="2" id="KW-1185">Reference proteome</keyword>
<gene>
    <name evidence="1" type="ORF">G7082_00450</name>
</gene>
<dbReference type="InterPro" id="IPR009267">
    <property type="entry name" value="NTP_transf_6"/>
</dbReference>
<keyword evidence="1" id="KW-0808">Transferase</keyword>
<protein>
    <submittedName>
        <fullName evidence="1">Nucleotidyltransferase family protein</fullName>
    </submittedName>
</protein>
<dbReference type="KEGG" id="vhy:G7082_00450"/>